<keyword evidence="6" id="KW-0249">Electron transport</keyword>
<gene>
    <name evidence="9" type="ORF">ZOSMA_44G00480</name>
</gene>
<proteinExistence type="inferred from homology"/>
<evidence type="ECO:0000256" key="6">
    <source>
        <dbReference type="ARBA" id="ARBA00022982"/>
    </source>
</evidence>
<organism evidence="9 10">
    <name type="scientific">Zostera marina</name>
    <name type="common">Eelgrass</name>
    <dbReference type="NCBI Taxonomy" id="29655"/>
    <lineage>
        <taxon>Eukaryota</taxon>
        <taxon>Viridiplantae</taxon>
        <taxon>Streptophyta</taxon>
        <taxon>Embryophyta</taxon>
        <taxon>Tracheophyta</taxon>
        <taxon>Spermatophyta</taxon>
        <taxon>Magnoliopsida</taxon>
        <taxon>Liliopsida</taxon>
        <taxon>Zosteraceae</taxon>
        <taxon>Zostera</taxon>
    </lineage>
</organism>
<sequence length="132" mass="15209">MAFTMRALKVPPNSVTVEEARSKVFDFVRTACRSLPKIMQIYNIEEVVTISQLRSTISKEIRKNENIDNPKVIDMLLFKAMEELNNVTEHAKQRHHLIGQYVVGHKGLVNETHEKDKGSSEFLKQFYAGNYV</sequence>
<evidence type="ECO:0000256" key="5">
    <source>
        <dbReference type="ARBA" id="ARBA00022792"/>
    </source>
</evidence>
<keyword evidence="7" id="KW-0496">Mitochondrion</keyword>
<dbReference type="OMA" id="EICTLYA"/>
<evidence type="ECO:0000256" key="2">
    <source>
        <dbReference type="ARBA" id="ARBA00009508"/>
    </source>
</evidence>
<evidence type="ECO:0000256" key="4">
    <source>
        <dbReference type="ARBA" id="ARBA00022660"/>
    </source>
</evidence>
<dbReference type="STRING" id="29655.A0A0K9P103"/>
<comment type="subcellular location">
    <subcellularLocation>
        <location evidence="1">Mitochondrion inner membrane</location>
        <topology evidence="1">Peripheral membrane protein</topology>
        <orientation evidence="1">Matrix side</orientation>
    </subcellularLocation>
</comment>
<keyword evidence="5" id="KW-0999">Mitochondrion inner membrane</keyword>
<comment type="caution">
    <text evidence="9">The sequence shown here is derived from an EMBL/GenBank/DDBJ whole genome shotgun (WGS) entry which is preliminary data.</text>
</comment>
<keyword evidence="3" id="KW-0813">Transport</keyword>
<name>A0A0K9P103_ZOSMR</name>
<comment type="similarity">
    <text evidence="2">Belongs to the complex I LYR family.</text>
</comment>
<dbReference type="GO" id="GO:0045271">
    <property type="term" value="C:respiratory chain complex I"/>
    <property type="evidence" value="ECO:0000318"/>
    <property type="project" value="GO_Central"/>
</dbReference>
<dbReference type="PANTHER" id="PTHR12964">
    <property type="entry name" value="NADH-UBIQUINONE OXIDOREDUCTASE B14 SUBUNIT"/>
    <property type="match status" value="1"/>
</dbReference>
<evidence type="ECO:0000256" key="7">
    <source>
        <dbReference type="ARBA" id="ARBA00023128"/>
    </source>
</evidence>
<evidence type="ECO:0000256" key="3">
    <source>
        <dbReference type="ARBA" id="ARBA00022448"/>
    </source>
</evidence>
<dbReference type="GO" id="GO:0005743">
    <property type="term" value="C:mitochondrial inner membrane"/>
    <property type="evidence" value="ECO:0007669"/>
    <property type="project" value="UniProtKB-SubCell"/>
</dbReference>
<evidence type="ECO:0000313" key="9">
    <source>
        <dbReference type="EMBL" id="KMZ62648.1"/>
    </source>
</evidence>
<keyword evidence="4" id="KW-0679">Respiratory chain</keyword>
<evidence type="ECO:0000256" key="8">
    <source>
        <dbReference type="ARBA" id="ARBA00023136"/>
    </source>
</evidence>
<dbReference type="Proteomes" id="UP000036987">
    <property type="component" value="Unassembled WGS sequence"/>
</dbReference>
<accession>A0A0K9P103</accession>
<dbReference type="AlphaFoldDB" id="A0A0K9P103"/>
<reference evidence="10" key="1">
    <citation type="journal article" date="2016" name="Nature">
        <title>The genome of the seagrass Zostera marina reveals angiosperm adaptation to the sea.</title>
        <authorList>
            <person name="Olsen J.L."/>
            <person name="Rouze P."/>
            <person name="Verhelst B."/>
            <person name="Lin Y.-C."/>
            <person name="Bayer T."/>
            <person name="Collen J."/>
            <person name="Dattolo E."/>
            <person name="De Paoli E."/>
            <person name="Dittami S."/>
            <person name="Maumus F."/>
            <person name="Michel G."/>
            <person name="Kersting A."/>
            <person name="Lauritano C."/>
            <person name="Lohaus R."/>
            <person name="Toepel M."/>
            <person name="Tonon T."/>
            <person name="Vanneste K."/>
            <person name="Amirebrahimi M."/>
            <person name="Brakel J."/>
            <person name="Bostroem C."/>
            <person name="Chovatia M."/>
            <person name="Grimwood J."/>
            <person name="Jenkins J.W."/>
            <person name="Jueterbock A."/>
            <person name="Mraz A."/>
            <person name="Stam W.T."/>
            <person name="Tice H."/>
            <person name="Bornberg-Bauer E."/>
            <person name="Green P.J."/>
            <person name="Pearson G.A."/>
            <person name="Procaccini G."/>
            <person name="Duarte C.M."/>
            <person name="Schmutz J."/>
            <person name="Reusch T.B.H."/>
            <person name="Van de Peer Y."/>
        </authorList>
    </citation>
    <scope>NUCLEOTIDE SEQUENCE [LARGE SCALE GENOMIC DNA]</scope>
    <source>
        <strain evidence="10">cv. Finnish</strain>
    </source>
</reference>
<keyword evidence="8" id="KW-0472">Membrane</keyword>
<dbReference type="InterPro" id="IPR016488">
    <property type="entry name" value="NADH_Ub_cplx-1_asu_su-6"/>
</dbReference>
<protein>
    <submittedName>
        <fullName evidence="9">NADH dehydrogenase [ubiquinone] 1 alpha subcomplex subunit 6</fullName>
    </submittedName>
</protein>
<dbReference type="OrthoDB" id="14535at2759"/>
<evidence type="ECO:0000313" key="10">
    <source>
        <dbReference type="Proteomes" id="UP000036987"/>
    </source>
</evidence>
<dbReference type="InterPro" id="IPR045299">
    <property type="entry name" value="Complex1_LYR_NDUFA6_LYRM6"/>
</dbReference>
<keyword evidence="9" id="KW-0830">Ubiquinone</keyword>
<keyword evidence="10" id="KW-1185">Reference proteome</keyword>
<dbReference type="PANTHER" id="PTHR12964:SF0">
    <property type="entry name" value="NADH DEHYDROGENASE [UBIQUINONE] 1 ALPHA SUBCOMPLEX SUBUNIT 6"/>
    <property type="match status" value="1"/>
</dbReference>
<evidence type="ECO:0000256" key="1">
    <source>
        <dbReference type="ARBA" id="ARBA00004443"/>
    </source>
</evidence>
<dbReference type="EMBL" id="LFYR01001330">
    <property type="protein sequence ID" value="KMZ62648.1"/>
    <property type="molecule type" value="Genomic_DNA"/>
</dbReference>
<dbReference type="CDD" id="cd20266">
    <property type="entry name" value="Complex1_LYR_NDUFA6_LYRM6"/>
    <property type="match status" value="1"/>
</dbReference>